<evidence type="ECO:0000313" key="3">
    <source>
        <dbReference type="Proteomes" id="UP000193642"/>
    </source>
</evidence>
<sequence length="267" mass="28392">MICGRRHILKTPSVRLGTAKAGELVRLLGNIESRSSTRKSKPRSSLDASMMTSSPRSRTDLTASMALSKIAAQERATTSALKRPGAGSSSRTKVVLNATNSPSTSTRETQSTSTTRTDKSTHSREGSEFGGATRAEKASSLTYGKEEADRIGAEILRSTSSLSSKYPSPQRVQPSAQSSAPLGPIITHRRISADNTGSHLTAHPKATCLSPSQKQLSNGFAAKEEKSVSRNNITTLTALTDIQTVLHTSSSSLLPKIGDASLTRRKK</sequence>
<feature type="region of interest" description="Disordered" evidence="1">
    <location>
        <begin position="34"/>
        <end position="60"/>
    </location>
</feature>
<feature type="region of interest" description="Disordered" evidence="1">
    <location>
        <begin position="74"/>
        <end position="145"/>
    </location>
</feature>
<proteinExistence type="predicted"/>
<comment type="caution">
    <text evidence="2">The sequence shown here is derived from an EMBL/GenBank/DDBJ whole genome shotgun (WGS) entry which is preliminary data.</text>
</comment>
<gene>
    <name evidence="2" type="ORF">BCR33DRAFT_477573</name>
</gene>
<feature type="region of interest" description="Disordered" evidence="1">
    <location>
        <begin position="160"/>
        <end position="182"/>
    </location>
</feature>
<dbReference type="Proteomes" id="UP000193642">
    <property type="component" value="Unassembled WGS sequence"/>
</dbReference>
<dbReference type="AlphaFoldDB" id="A0A1Y2BQQ5"/>
<name>A0A1Y2BQQ5_9FUNG</name>
<evidence type="ECO:0000313" key="2">
    <source>
        <dbReference type="EMBL" id="ORY36485.1"/>
    </source>
</evidence>
<accession>A0A1Y2BQQ5</accession>
<feature type="compositionally biased region" description="Low complexity" evidence="1">
    <location>
        <begin position="101"/>
        <end position="115"/>
    </location>
</feature>
<keyword evidence="3" id="KW-1185">Reference proteome</keyword>
<reference evidence="2 3" key="1">
    <citation type="submission" date="2016-07" db="EMBL/GenBank/DDBJ databases">
        <title>Pervasive Adenine N6-methylation of Active Genes in Fungi.</title>
        <authorList>
            <consortium name="DOE Joint Genome Institute"/>
            <person name="Mondo S.J."/>
            <person name="Dannebaum R.O."/>
            <person name="Kuo R.C."/>
            <person name="Labutti K."/>
            <person name="Haridas S."/>
            <person name="Kuo A."/>
            <person name="Salamov A."/>
            <person name="Ahrendt S.R."/>
            <person name="Lipzen A."/>
            <person name="Sullivan W."/>
            <person name="Andreopoulos W.B."/>
            <person name="Clum A."/>
            <person name="Lindquist E."/>
            <person name="Daum C."/>
            <person name="Ramamoorthy G.K."/>
            <person name="Gryganskyi A."/>
            <person name="Culley D."/>
            <person name="Magnuson J.K."/>
            <person name="James T.Y."/>
            <person name="O'Malley M.A."/>
            <person name="Stajich J.E."/>
            <person name="Spatafora J.W."/>
            <person name="Visel A."/>
            <person name="Grigoriev I.V."/>
        </authorList>
    </citation>
    <scope>NUCLEOTIDE SEQUENCE [LARGE SCALE GENOMIC DNA]</scope>
    <source>
        <strain evidence="2 3">JEL800</strain>
    </source>
</reference>
<organism evidence="2 3">
    <name type="scientific">Rhizoclosmatium globosum</name>
    <dbReference type="NCBI Taxonomy" id="329046"/>
    <lineage>
        <taxon>Eukaryota</taxon>
        <taxon>Fungi</taxon>
        <taxon>Fungi incertae sedis</taxon>
        <taxon>Chytridiomycota</taxon>
        <taxon>Chytridiomycota incertae sedis</taxon>
        <taxon>Chytridiomycetes</taxon>
        <taxon>Chytridiales</taxon>
        <taxon>Chytriomycetaceae</taxon>
        <taxon>Rhizoclosmatium</taxon>
    </lineage>
</organism>
<protein>
    <submittedName>
        <fullName evidence="2">Uncharacterized protein</fullName>
    </submittedName>
</protein>
<evidence type="ECO:0000256" key="1">
    <source>
        <dbReference type="SAM" id="MobiDB-lite"/>
    </source>
</evidence>
<feature type="compositionally biased region" description="Polar residues" evidence="1">
    <location>
        <begin position="87"/>
        <end position="100"/>
    </location>
</feature>
<feature type="compositionally biased region" description="Polar residues" evidence="1">
    <location>
        <begin position="46"/>
        <end position="60"/>
    </location>
</feature>
<feature type="compositionally biased region" description="Basic and acidic residues" evidence="1">
    <location>
        <begin position="116"/>
        <end position="127"/>
    </location>
</feature>
<feature type="compositionally biased region" description="Polar residues" evidence="1">
    <location>
        <begin position="170"/>
        <end position="180"/>
    </location>
</feature>
<dbReference type="EMBL" id="MCGO01000055">
    <property type="protein sequence ID" value="ORY36485.1"/>
    <property type="molecule type" value="Genomic_DNA"/>
</dbReference>